<keyword evidence="10" id="KW-1185">Reference proteome</keyword>
<evidence type="ECO:0000256" key="3">
    <source>
        <dbReference type="PROSITE-ProRule" id="PRU00284"/>
    </source>
</evidence>
<dbReference type="PROSITE" id="PS50885">
    <property type="entry name" value="HAMP"/>
    <property type="match status" value="2"/>
</dbReference>
<proteinExistence type="inferred from homology"/>
<evidence type="ECO:0000313" key="9">
    <source>
        <dbReference type="EMBL" id="MCU4750643.1"/>
    </source>
</evidence>
<organism evidence="9 10">
    <name type="scientific">Natronosalvus hydrolyticus</name>
    <dbReference type="NCBI Taxonomy" id="2979988"/>
    <lineage>
        <taxon>Archaea</taxon>
        <taxon>Methanobacteriati</taxon>
        <taxon>Methanobacteriota</taxon>
        <taxon>Stenosarchaea group</taxon>
        <taxon>Halobacteria</taxon>
        <taxon>Halobacteriales</taxon>
        <taxon>Natrialbaceae</taxon>
        <taxon>Natronosalvus</taxon>
    </lineage>
</organism>
<feature type="domain" description="Methyl-accepting transducer" evidence="7">
    <location>
        <begin position="460"/>
        <end position="696"/>
    </location>
</feature>
<dbReference type="GO" id="GO:0006935">
    <property type="term" value="P:chemotaxis"/>
    <property type="evidence" value="ECO:0007669"/>
    <property type="project" value="InterPro"/>
</dbReference>
<accession>A0AAP3E4N7</accession>
<evidence type="ECO:0000259" key="7">
    <source>
        <dbReference type="PROSITE" id="PS50111"/>
    </source>
</evidence>
<name>A0AAP3E4N7_9EURY</name>
<dbReference type="PROSITE" id="PS50111">
    <property type="entry name" value="CHEMOTAXIS_TRANSDUC_2"/>
    <property type="match status" value="1"/>
</dbReference>
<dbReference type="SUPFAM" id="SSF158472">
    <property type="entry name" value="HAMP domain-like"/>
    <property type="match status" value="1"/>
</dbReference>
<evidence type="ECO:0000256" key="4">
    <source>
        <dbReference type="SAM" id="Coils"/>
    </source>
</evidence>
<dbReference type="SUPFAM" id="SSF58104">
    <property type="entry name" value="Methyl-accepting chemotaxis protein (MCP) signaling domain"/>
    <property type="match status" value="1"/>
</dbReference>
<feature type="domain" description="HAMP" evidence="8">
    <location>
        <begin position="322"/>
        <end position="374"/>
    </location>
</feature>
<evidence type="ECO:0000259" key="8">
    <source>
        <dbReference type="PROSITE" id="PS50885"/>
    </source>
</evidence>
<comment type="caution">
    <text evidence="9">The sequence shown here is derived from an EMBL/GenBank/DDBJ whole genome shotgun (WGS) entry which is preliminary data.</text>
</comment>
<feature type="coiled-coil region" evidence="4">
    <location>
        <begin position="720"/>
        <end position="747"/>
    </location>
</feature>
<dbReference type="Proteomes" id="UP001321047">
    <property type="component" value="Unassembled WGS sequence"/>
</dbReference>
<dbReference type="CDD" id="cd06225">
    <property type="entry name" value="HAMP"/>
    <property type="match status" value="1"/>
</dbReference>
<dbReference type="PANTHER" id="PTHR32089">
    <property type="entry name" value="METHYL-ACCEPTING CHEMOTAXIS PROTEIN MCPB"/>
    <property type="match status" value="1"/>
</dbReference>
<feature type="domain" description="HAMP" evidence="8">
    <location>
        <begin position="398"/>
        <end position="441"/>
    </location>
</feature>
<keyword evidence="6" id="KW-0472">Membrane</keyword>
<dbReference type="SMART" id="SM00304">
    <property type="entry name" value="HAMP"/>
    <property type="match status" value="2"/>
</dbReference>
<sequence>MDDKIFTTPLSSIQSKFSRKLGVLFLIVLLLIAGIGGVIYVQTGTALQDSTEENMKQSTVLQANTVAESVDNTRERTRYLSASDRVADGDLADAEAYLRTEHEDSAASIAAIHYYDTADHQVLASTEDEATDVNYRDAGTEWAVDDLSFESERQTVVTHPYEDPSTEANSIAFISQVPDDPDRAIVLVVDLETQTQQLERPSTADGSFTHIVDSRGTVVMSHHLQDINTQNMGTDDEYGVESMAVKRGLEGETGYMEMDVGHGHEGLMTMGFTPVPGTDWVIMTHVPAESAYALQSDIERSVIALILVSVLGLGVVGAVIGRNTTRSIEDLADRASELESGNLDAELETDRTDEIGQLYAAFDSMRTTLRERMQEVEDARSQADRLNDHLETKADEYAAVMQTCGEGDLTRRMDPESRSDAMTEIAVEFNRMVDEIERTIDRVSQFSNEVAASSEEVTASTEEVHSASAQVAESIQEISDGAERQSENLQTVNKEMNGLSTTTEQIAASSNNVADLASRTAETGREGQDAATDILEGMNEIEADSERTIDAIESLEAEIAQIDELVEFITEVANQTNLLALNANIEATRSTDSSEGFSAVAAEVKELAEETKEATEDIEERIEELKAETDRTTGEVRQTSQRIANHRDDVEKTVEVLEEIAEYANTTSDGVQEISAATEQQAASTQEVVSMVDQAATIARETTSEAETVAAAGEEQTTALTEVSRSIDTLSQQASELSANLDEFETNVAFDRSNEADGDVTPSSADGDGVFSFVDQADPTDESSARETESDDAEPHSDVQ</sequence>
<feature type="region of interest" description="Disordered" evidence="5">
    <location>
        <begin position="752"/>
        <end position="800"/>
    </location>
</feature>
<protein>
    <submittedName>
        <fullName evidence="9">Methyl-accepting chemotaxis protein</fullName>
    </submittedName>
</protein>
<evidence type="ECO:0000256" key="1">
    <source>
        <dbReference type="ARBA" id="ARBA00023224"/>
    </source>
</evidence>
<dbReference type="InterPro" id="IPR004090">
    <property type="entry name" value="Chemotax_Me-accpt_rcpt"/>
</dbReference>
<evidence type="ECO:0000313" key="10">
    <source>
        <dbReference type="Proteomes" id="UP001321047"/>
    </source>
</evidence>
<dbReference type="GO" id="GO:0016020">
    <property type="term" value="C:membrane"/>
    <property type="evidence" value="ECO:0007669"/>
    <property type="project" value="InterPro"/>
</dbReference>
<dbReference type="Pfam" id="PF00672">
    <property type="entry name" value="HAMP"/>
    <property type="match status" value="2"/>
</dbReference>
<comment type="similarity">
    <text evidence="2">Belongs to the methyl-accepting chemotaxis (MCP) protein family.</text>
</comment>
<dbReference type="Gene3D" id="3.30.450.20">
    <property type="entry name" value="PAS domain"/>
    <property type="match status" value="2"/>
</dbReference>
<feature type="coiled-coil region" evidence="4">
    <location>
        <begin position="328"/>
        <end position="396"/>
    </location>
</feature>
<keyword evidence="1 3" id="KW-0807">Transducer</keyword>
<feature type="coiled-coil region" evidence="4">
    <location>
        <begin position="538"/>
        <end position="572"/>
    </location>
</feature>
<evidence type="ECO:0000256" key="5">
    <source>
        <dbReference type="SAM" id="MobiDB-lite"/>
    </source>
</evidence>
<dbReference type="GO" id="GO:0007165">
    <property type="term" value="P:signal transduction"/>
    <property type="evidence" value="ECO:0007669"/>
    <property type="project" value="UniProtKB-KW"/>
</dbReference>
<feature type="coiled-coil region" evidence="4">
    <location>
        <begin position="601"/>
        <end position="642"/>
    </location>
</feature>
<dbReference type="InterPro" id="IPR004089">
    <property type="entry name" value="MCPsignal_dom"/>
</dbReference>
<dbReference type="AlphaFoldDB" id="A0AAP3E4N7"/>
<dbReference type="InterPro" id="IPR003660">
    <property type="entry name" value="HAMP_dom"/>
</dbReference>
<reference evidence="9 10" key="1">
    <citation type="submission" date="2022-09" db="EMBL/GenBank/DDBJ databases">
        <title>Enrichment on poylsaccharides allowed isolation of novel metabolic and taxonomic groups of Haloarchaea.</title>
        <authorList>
            <person name="Sorokin D.Y."/>
            <person name="Elcheninov A.G."/>
            <person name="Khizhniak T.V."/>
            <person name="Kolganova T.V."/>
            <person name="Kublanov I.V."/>
        </authorList>
    </citation>
    <scope>NUCLEOTIDE SEQUENCE [LARGE SCALE GENOMIC DNA]</scope>
    <source>
        <strain evidence="9 10">AArc-curdl1</strain>
    </source>
</reference>
<feature type="transmembrane region" description="Helical" evidence="6">
    <location>
        <begin position="21"/>
        <end position="41"/>
    </location>
</feature>
<keyword evidence="6" id="KW-0812">Transmembrane</keyword>
<dbReference type="PRINTS" id="PR00260">
    <property type="entry name" value="CHEMTRNSDUCR"/>
</dbReference>
<gene>
    <name evidence="9" type="ORF">OB919_01380</name>
</gene>
<feature type="compositionally biased region" description="Basic and acidic residues" evidence="5">
    <location>
        <begin position="783"/>
        <end position="800"/>
    </location>
</feature>
<dbReference type="Gene3D" id="1.10.287.950">
    <property type="entry name" value="Methyl-accepting chemotaxis protein"/>
    <property type="match status" value="1"/>
</dbReference>
<evidence type="ECO:0000256" key="2">
    <source>
        <dbReference type="ARBA" id="ARBA00029447"/>
    </source>
</evidence>
<evidence type="ECO:0000256" key="6">
    <source>
        <dbReference type="SAM" id="Phobius"/>
    </source>
</evidence>
<dbReference type="Gene3D" id="6.10.250.1910">
    <property type="match status" value="1"/>
</dbReference>
<dbReference type="GO" id="GO:0004888">
    <property type="term" value="F:transmembrane signaling receptor activity"/>
    <property type="evidence" value="ECO:0007669"/>
    <property type="project" value="InterPro"/>
</dbReference>
<keyword evidence="6" id="KW-1133">Transmembrane helix</keyword>
<dbReference type="EMBL" id="JAOPJZ010000001">
    <property type="protein sequence ID" value="MCU4750643.1"/>
    <property type="molecule type" value="Genomic_DNA"/>
</dbReference>
<dbReference type="SMART" id="SM00283">
    <property type="entry name" value="MA"/>
    <property type="match status" value="1"/>
</dbReference>
<dbReference type="Pfam" id="PF00015">
    <property type="entry name" value="MCPsignal"/>
    <property type="match status" value="1"/>
</dbReference>
<dbReference type="CDD" id="cd11386">
    <property type="entry name" value="MCP_signal"/>
    <property type="match status" value="1"/>
</dbReference>
<keyword evidence="4" id="KW-0175">Coiled coil</keyword>
<dbReference type="PANTHER" id="PTHR32089:SF112">
    <property type="entry name" value="LYSOZYME-LIKE PROTEIN-RELATED"/>
    <property type="match status" value="1"/>
</dbReference>